<gene>
    <name evidence="2" type="ORF">J2Z76_001834</name>
</gene>
<dbReference type="RefSeq" id="WP_209511711.1">
    <property type="nucleotide sequence ID" value="NZ_JAGGKS010000005.1"/>
</dbReference>
<dbReference type="Pfam" id="PF14336">
    <property type="entry name" value="GLUCM-like_C"/>
    <property type="match status" value="1"/>
</dbReference>
<reference evidence="2 3" key="1">
    <citation type="submission" date="2021-03" db="EMBL/GenBank/DDBJ databases">
        <title>Genomic Encyclopedia of Type Strains, Phase IV (KMG-IV): sequencing the most valuable type-strain genomes for metagenomic binning, comparative biology and taxonomic classification.</title>
        <authorList>
            <person name="Goeker M."/>
        </authorList>
    </citation>
    <scope>NUCLEOTIDE SEQUENCE [LARGE SCALE GENOMIC DNA]</scope>
    <source>
        <strain evidence="2 3">DSM 24004</strain>
    </source>
</reference>
<dbReference type="InterPro" id="IPR025504">
    <property type="entry name" value="GLUCM_C"/>
</dbReference>
<dbReference type="PANTHER" id="PTHR32022">
    <property type="entry name" value="D-GLUTAMATE CYCLASE, MITOCHONDRIAL"/>
    <property type="match status" value="1"/>
</dbReference>
<feature type="domain" description="D-glutamate cyclase-like C-terminal" evidence="1">
    <location>
        <begin position="27"/>
        <end position="299"/>
    </location>
</feature>
<dbReference type="EMBL" id="JAGGKS010000005">
    <property type="protein sequence ID" value="MBP1925970.1"/>
    <property type="molecule type" value="Genomic_DNA"/>
</dbReference>
<protein>
    <recommendedName>
        <fullName evidence="1">D-glutamate cyclase-like C-terminal domain-containing protein</fullName>
    </recommendedName>
</protein>
<evidence type="ECO:0000313" key="2">
    <source>
        <dbReference type="EMBL" id="MBP1925970.1"/>
    </source>
</evidence>
<proteinExistence type="predicted"/>
<dbReference type="Gene3D" id="3.90.1640.20">
    <property type="entry name" value="TON_0340"/>
    <property type="match status" value="1"/>
</dbReference>
<name>A0ABS4GE47_9FIRM</name>
<accession>A0ABS4GE47</accession>
<comment type="caution">
    <text evidence="2">The sequence shown here is derived from an EMBL/GenBank/DDBJ whole genome shotgun (WGS) entry which is preliminary data.</text>
</comment>
<dbReference type="PANTHER" id="PTHR32022:SF10">
    <property type="entry name" value="D-GLUTAMATE CYCLASE, MITOCHONDRIAL"/>
    <property type="match status" value="1"/>
</dbReference>
<dbReference type="Proteomes" id="UP001519342">
    <property type="component" value="Unassembled WGS sequence"/>
</dbReference>
<evidence type="ECO:0000259" key="1">
    <source>
        <dbReference type="Pfam" id="PF14336"/>
    </source>
</evidence>
<sequence>MKTIYYNKFDELDEFNNLNVINAFEKIEEIISLNLENRGMDKIKLEGQLKSCVISLNTSDTVVIVTGFAIKSAKIGETDGPPGALALAYALENLNKKVIIVTDKYSEVFLRDGVKILNLNSEIYIFEENKENEQASEIIKKYRPNHIIGIERPGRSVDNKCYSMNGDDITLFCSNTDLLFIKARDNNIPTSAIGDGGNEVGMGKVRELVSKYVNKGNLICAEVETDNLLIAGVSNWGAYGICAALSIINNDMVMYDEETYEEISNEMLKKGAVDGCSKKNEATVDGLSYEQNLKVFLKLRLLSQMNFKSLVV</sequence>
<keyword evidence="3" id="KW-1185">Reference proteome</keyword>
<organism evidence="2 3">
    <name type="scientific">Sedimentibacter acidaminivorans</name>
    <dbReference type="NCBI Taxonomy" id="913099"/>
    <lineage>
        <taxon>Bacteria</taxon>
        <taxon>Bacillati</taxon>
        <taxon>Bacillota</taxon>
        <taxon>Tissierellia</taxon>
        <taxon>Sedimentibacter</taxon>
    </lineage>
</organism>
<evidence type="ECO:0000313" key="3">
    <source>
        <dbReference type="Proteomes" id="UP001519342"/>
    </source>
</evidence>